<evidence type="ECO:0000313" key="1">
    <source>
        <dbReference type="EMBL" id="SVB05927.1"/>
    </source>
</evidence>
<feature type="non-terminal residue" evidence="1">
    <location>
        <position position="1"/>
    </location>
</feature>
<evidence type="ECO:0008006" key="2">
    <source>
        <dbReference type="Google" id="ProtNLM"/>
    </source>
</evidence>
<proteinExistence type="predicted"/>
<protein>
    <recommendedName>
        <fullName evidence="2">DUF5723 domain-containing protein</fullName>
    </recommendedName>
</protein>
<sequence length="292" mass="32892">VVADLGNPSGFNVCPASIGGIHNKVIYLLLINQYGLAEYFSAGIVIPLRRNHFIGVNTSGFMIDNLQYRPDLSGLKSLEARRDSIRSLLNNGFESFNDLEFAATITFAKMNQGSFSPLLLNPIIYKLPIGINIRLIRKKLYELESSGIGFDIGAMLSLPMSDLFSYKWLGTLSFGLSINHAFGTHLFWNNDKQDIIPMQLITGINIRQPIQKIHSHISILVQQNNLYPDDRQFGFELTSFQRLSLRMGYENETMQGGIGFLAKINKIPIRIDYSFSDHILGSAHRLGLQFKF</sequence>
<dbReference type="AlphaFoldDB" id="A0A382AY60"/>
<dbReference type="EMBL" id="UINC01027154">
    <property type="protein sequence ID" value="SVB05927.1"/>
    <property type="molecule type" value="Genomic_DNA"/>
</dbReference>
<accession>A0A382AY60</accession>
<name>A0A382AY60_9ZZZZ</name>
<gene>
    <name evidence="1" type="ORF">METZ01_LOCUS158781</name>
</gene>
<reference evidence="1" key="1">
    <citation type="submission" date="2018-05" db="EMBL/GenBank/DDBJ databases">
        <authorList>
            <person name="Lanie J.A."/>
            <person name="Ng W.-L."/>
            <person name="Kazmierczak K.M."/>
            <person name="Andrzejewski T.M."/>
            <person name="Davidsen T.M."/>
            <person name="Wayne K.J."/>
            <person name="Tettelin H."/>
            <person name="Glass J.I."/>
            <person name="Rusch D."/>
            <person name="Podicherti R."/>
            <person name="Tsui H.-C.T."/>
            <person name="Winkler M.E."/>
        </authorList>
    </citation>
    <scope>NUCLEOTIDE SEQUENCE</scope>
</reference>
<organism evidence="1">
    <name type="scientific">marine metagenome</name>
    <dbReference type="NCBI Taxonomy" id="408172"/>
    <lineage>
        <taxon>unclassified sequences</taxon>
        <taxon>metagenomes</taxon>
        <taxon>ecological metagenomes</taxon>
    </lineage>
</organism>